<feature type="domain" description="HTH marR-type" evidence="2">
    <location>
        <begin position="1"/>
        <end position="139"/>
    </location>
</feature>
<dbReference type="InterPro" id="IPR036390">
    <property type="entry name" value="WH_DNA-bd_sf"/>
</dbReference>
<dbReference type="Gene3D" id="1.10.10.10">
    <property type="entry name" value="Winged helix-like DNA-binding domain superfamily/Winged helix DNA-binding domain"/>
    <property type="match status" value="1"/>
</dbReference>
<dbReference type="PANTHER" id="PTHR39515:SF2">
    <property type="entry name" value="HTH-TYPE TRANSCRIPTIONAL REGULATOR RV0880"/>
    <property type="match status" value="1"/>
</dbReference>
<dbReference type="RefSeq" id="WP_182957725.1">
    <property type="nucleotide sequence ID" value="NZ_JABEQM010000006.1"/>
</dbReference>
<keyword evidence="1" id="KW-0812">Transmembrane</keyword>
<dbReference type="Proteomes" id="UP000578030">
    <property type="component" value="Unassembled WGS sequence"/>
</dbReference>
<sequence length="155" mass="17544">MDATAVSCLRGDLTRLARRLRQEARNDPESWTRMLVISAIDRLGDEATPSALARAENMRSPNLAAILRDLEASALVTRTPDQVDRRRIRVRLTDEGREILRQNRRRRDEWLAEAMNACLTERERAQVFTLGPLLVRIAAYGGIALIVIILQNTPS</sequence>
<dbReference type="SUPFAM" id="SSF46785">
    <property type="entry name" value="Winged helix' DNA-binding domain"/>
    <property type="match status" value="1"/>
</dbReference>
<keyword evidence="4" id="KW-1185">Reference proteome</keyword>
<dbReference type="InterPro" id="IPR052526">
    <property type="entry name" value="HTH-type_Bedaq_tolerance"/>
</dbReference>
<evidence type="ECO:0000256" key="1">
    <source>
        <dbReference type="SAM" id="Phobius"/>
    </source>
</evidence>
<dbReference type="PANTHER" id="PTHR39515">
    <property type="entry name" value="CONSERVED PROTEIN"/>
    <property type="match status" value="1"/>
</dbReference>
<dbReference type="PRINTS" id="PR00598">
    <property type="entry name" value="HTHMARR"/>
</dbReference>
<dbReference type="InterPro" id="IPR036388">
    <property type="entry name" value="WH-like_DNA-bd_sf"/>
</dbReference>
<dbReference type="InterPro" id="IPR000835">
    <property type="entry name" value="HTH_MarR-typ"/>
</dbReference>
<keyword evidence="1" id="KW-1133">Transmembrane helix</keyword>
<dbReference type="AlphaFoldDB" id="A0A7W4PMH0"/>
<dbReference type="PROSITE" id="PS50995">
    <property type="entry name" value="HTH_MARR_2"/>
    <property type="match status" value="1"/>
</dbReference>
<evidence type="ECO:0000259" key="2">
    <source>
        <dbReference type="PROSITE" id="PS50995"/>
    </source>
</evidence>
<evidence type="ECO:0000313" key="3">
    <source>
        <dbReference type="EMBL" id="MBB2201639.1"/>
    </source>
</evidence>
<feature type="transmembrane region" description="Helical" evidence="1">
    <location>
        <begin position="133"/>
        <end position="150"/>
    </location>
</feature>
<comment type="caution">
    <text evidence="3">The sequence shown here is derived from an EMBL/GenBank/DDBJ whole genome shotgun (WGS) entry which is preliminary data.</text>
</comment>
<keyword evidence="1" id="KW-0472">Membrane</keyword>
<organism evidence="3 4">
    <name type="scientific">Gluconacetobacter tumulisoli</name>
    <dbReference type="NCBI Taxonomy" id="1286189"/>
    <lineage>
        <taxon>Bacteria</taxon>
        <taxon>Pseudomonadati</taxon>
        <taxon>Pseudomonadota</taxon>
        <taxon>Alphaproteobacteria</taxon>
        <taxon>Acetobacterales</taxon>
        <taxon>Acetobacteraceae</taxon>
        <taxon>Gluconacetobacter</taxon>
    </lineage>
</organism>
<dbReference type="Gene3D" id="1.10.287.100">
    <property type="match status" value="1"/>
</dbReference>
<dbReference type="SMART" id="SM00347">
    <property type="entry name" value="HTH_MARR"/>
    <property type="match status" value="1"/>
</dbReference>
<dbReference type="EMBL" id="JABEQM010000006">
    <property type="protein sequence ID" value="MBB2201639.1"/>
    <property type="molecule type" value="Genomic_DNA"/>
</dbReference>
<protein>
    <submittedName>
        <fullName evidence="3">MarR family transcriptional regulator</fullName>
    </submittedName>
</protein>
<dbReference type="Pfam" id="PF12802">
    <property type="entry name" value="MarR_2"/>
    <property type="match status" value="1"/>
</dbReference>
<gene>
    <name evidence="3" type="ORF">HLH28_08635</name>
</gene>
<evidence type="ECO:0000313" key="4">
    <source>
        <dbReference type="Proteomes" id="UP000578030"/>
    </source>
</evidence>
<name>A0A7W4PMH0_9PROT</name>
<proteinExistence type="predicted"/>
<dbReference type="GO" id="GO:0003700">
    <property type="term" value="F:DNA-binding transcription factor activity"/>
    <property type="evidence" value="ECO:0007669"/>
    <property type="project" value="InterPro"/>
</dbReference>
<accession>A0A7W4PMH0</accession>
<reference evidence="3 4" key="1">
    <citation type="submission" date="2020-04" db="EMBL/GenBank/DDBJ databases">
        <title>Description of novel Gluconacetobacter.</title>
        <authorList>
            <person name="Sombolestani A."/>
        </authorList>
    </citation>
    <scope>NUCLEOTIDE SEQUENCE [LARGE SCALE GENOMIC DNA]</scope>
    <source>
        <strain evidence="3 4">LMG 27802</strain>
    </source>
</reference>